<reference evidence="10" key="1">
    <citation type="submission" date="2022-11" db="UniProtKB">
        <authorList>
            <consortium name="WormBaseParasite"/>
        </authorList>
    </citation>
    <scope>IDENTIFICATION</scope>
</reference>
<dbReference type="CDD" id="cd03192">
    <property type="entry name" value="GST_C_Sigma_like"/>
    <property type="match status" value="1"/>
</dbReference>
<dbReference type="InterPro" id="IPR004046">
    <property type="entry name" value="GST_C"/>
</dbReference>
<proteinExistence type="inferred from homology"/>
<dbReference type="SFLD" id="SFLDS00019">
    <property type="entry name" value="Glutathione_Transferase_(cytos"/>
    <property type="match status" value="1"/>
</dbReference>
<feature type="compositionally biased region" description="Basic residues" evidence="6">
    <location>
        <begin position="1"/>
        <end position="19"/>
    </location>
</feature>
<dbReference type="InterPro" id="IPR010987">
    <property type="entry name" value="Glutathione-S-Trfase_C-like"/>
</dbReference>
<dbReference type="Proteomes" id="UP000887577">
    <property type="component" value="Unplaced"/>
</dbReference>
<keyword evidence="2" id="KW-0808">Transferase</keyword>
<dbReference type="PROSITE" id="PS50405">
    <property type="entry name" value="GST_CTER"/>
    <property type="match status" value="1"/>
</dbReference>
<evidence type="ECO:0000256" key="2">
    <source>
        <dbReference type="ARBA" id="ARBA00022679"/>
    </source>
</evidence>
<dbReference type="PROSITE" id="PS50404">
    <property type="entry name" value="GST_NTER"/>
    <property type="match status" value="1"/>
</dbReference>
<dbReference type="SUPFAM" id="SSF47616">
    <property type="entry name" value="GST C-terminal domain-like"/>
    <property type="match status" value="1"/>
</dbReference>
<dbReference type="InterPro" id="IPR040079">
    <property type="entry name" value="Glutathione_S-Trfase"/>
</dbReference>
<name>A0A914XY73_9BILA</name>
<evidence type="ECO:0000313" key="9">
    <source>
        <dbReference type="Proteomes" id="UP000887577"/>
    </source>
</evidence>
<dbReference type="Gene3D" id="3.40.30.10">
    <property type="entry name" value="Glutaredoxin"/>
    <property type="match status" value="1"/>
</dbReference>
<organism evidence="9 10">
    <name type="scientific">Panagrolaimus superbus</name>
    <dbReference type="NCBI Taxonomy" id="310955"/>
    <lineage>
        <taxon>Eukaryota</taxon>
        <taxon>Metazoa</taxon>
        <taxon>Ecdysozoa</taxon>
        <taxon>Nematoda</taxon>
        <taxon>Chromadorea</taxon>
        <taxon>Rhabditida</taxon>
        <taxon>Tylenchina</taxon>
        <taxon>Panagrolaimomorpha</taxon>
        <taxon>Panagrolaimoidea</taxon>
        <taxon>Panagrolaimidae</taxon>
        <taxon>Panagrolaimus</taxon>
    </lineage>
</organism>
<dbReference type="Pfam" id="PF02798">
    <property type="entry name" value="GST_N"/>
    <property type="match status" value="1"/>
</dbReference>
<comment type="similarity">
    <text evidence="3">Belongs to the GST superfamily. Sigma family.</text>
</comment>
<dbReference type="SFLD" id="SFLDG00363">
    <property type="entry name" value="AMPS_(cytGST):_Alpha-__Mu-__Pi"/>
    <property type="match status" value="1"/>
</dbReference>
<evidence type="ECO:0000313" key="10">
    <source>
        <dbReference type="WBParaSite" id="PSU_v2.g11484.t1"/>
    </source>
</evidence>
<dbReference type="WBParaSite" id="PSU_v2.g11484.t1">
    <property type="protein sequence ID" value="PSU_v2.g11484.t1"/>
    <property type="gene ID" value="PSU_v2.g11484"/>
</dbReference>
<dbReference type="Gene3D" id="1.20.1050.10">
    <property type="match status" value="1"/>
</dbReference>
<dbReference type="PANTHER" id="PTHR11571:SF224">
    <property type="entry name" value="HEMATOPOIETIC PROSTAGLANDIN D SYNTHASE"/>
    <property type="match status" value="1"/>
</dbReference>
<dbReference type="Pfam" id="PF14497">
    <property type="entry name" value="GST_C_3"/>
    <property type="match status" value="1"/>
</dbReference>
<dbReference type="FunFam" id="1.20.1050.10:FF:000031">
    <property type="entry name" value="Glutathione S-Transferase"/>
    <property type="match status" value="1"/>
</dbReference>
<sequence length="235" mass="27543">MYHKKRRKARSKNKNKGGRAKKENICLKKKIWLQKVKLAYFDGRGIAEPARLILHFAKVDFEDFRFTHEQWPEIKPKTKTGKAPYLEFDGHTLVESYAIFRFLARKYGLAGKGEYEEALVDAIADIQKDFRTSVSTWLYVKMGYRPGNADELKKPHFYDAVETYIPLLLNYLKESKSGFLAPSGLTWADFTVSEFLITILQEESTILDKYPEMKEYLKRVKSIPELKEYYSSRKE</sequence>
<dbReference type="EC" id="2.5.1.18" evidence="1"/>
<feature type="domain" description="GST C-terminal" evidence="8">
    <location>
        <begin position="113"/>
        <end position="235"/>
    </location>
</feature>
<evidence type="ECO:0000256" key="3">
    <source>
        <dbReference type="ARBA" id="ARBA00038317"/>
    </source>
</evidence>
<evidence type="ECO:0000256" key="4">
    <source>
        <dbReference type="ARBA" id="ARBA00047960"/>
    </source>
</evidence>
<dbReference type="PANTHER" id="PTHR11571">
    <property type="entry name" value="GLUTATHIONE S-TRANSFERASE"/>
    <property type="match status" value="1"/>
</dbReference>
<dbReference type="CDD" id="cd03039">
    <property type="entry name" value="GST_N_Sigma_like"/>
    <property type="match status" value="1"/>
</dbReference>
<dbReference type="GO" id="GO:0004364">
    <property type="term" value="F:glutathione transferase activity"/>
    <property type="evidence" value="ECO:0007669"/>
    <property type="project" value="UniProtKB-EC"/>
</dbReference>
<dbReference type="SUPFAM" id="SSF52833">
    <property type="entry name" value="Thioredoxin-like"/>
    <property type="match status" value="1"/>
</dbReference>
<dbReference type="AlphaFoldDB" id="A0A914XY73"/>
<evidence type="ECO:0000256" key="5">
    <source>
        <dbReference type="ARBA" id="ARBA00078118"/>
    </source>
</evidence>
<feature type="region of interest" description="Disordered" evidence="6">
    <location>
        <begin position="1"/>
        <end position="20"/>
    </location>
</feature>
<dbReference type="SFLD" id="SFLDG01205">
    <property type="entry name" value="AMPS.1"/>
    <property type="match status" value="1"/>
</dbReference>
<protein>
    <recommendedName>
        <fullName evidence="1">glutathione transferase</fullName>
        <ecNumber evidence="1">2.5.1.18</ecNumber>
    </recommendedName>
    <alternativeName>
        <fullName evidence="5">GST class-sigma</fullName>
    </alternativeName>
</protein>
<dbReference type="GO" id="GO:0005737">
    <property type="term" value="C:cytoplasm"/>
    <property type="evidence" value="ECO:0007669"/>
    <property type="project" value="UniProtKB-ARBA"/>
</dbReference>
<comment type="catalytic activity">
    <reaction evidence="4">
        <text>RX + glutathione = an S-substituted glutathione + a halide anion + H(+)</text>
        <dbReference type="Rhea" id="RHEA:16437"/>
        <dbReference type="ChEBI" id="CHEBI:15378"/>
        <dbReference type="ChEBI" id="CHEBI:16042"/>
        <dbReference type="ChEBI" id="CHEBI:17792"/>
        <dbReference type="ChEBI" id="CHEBI:57925"/>
        <dbReference type="ChEBI" id="CHEBI:90779"/>
        <dbReference type="EC" id="2.5.1.18"/>
    </reaction>
</comment>
<dbReference type="GO" id="GO:0006749">
    <property type="term" value="P:glutathione metabolic process"/>
    <property type="evidence" value="ECO:0007669"/>
    <property type="project" value="TreeGrafter"/>
</dbReference>
<dbReference type="InterPro" id="IPR004045">
    <property type="entry name" value="Glutathione_S-Trfase_N"/>
</dbReference>
<accession>A0A914XY73</accession>
<keyword evidence="9" id="KW-1185">Reference proteome</keyword>
<dbReference type="InterPro" id="IPR050213">
    <property type="entry name" value="GST_superfamily"/>
</dbReference>
<evidence type="ECO:0000259" key="7">
    <source>
        <dbReference type="PROSITE" id="PS50404"/>
    </source>
</evidence>
<dbReference type="InterPro" id="IPR036249">
    <property type="entry name" value="Thioredoxin-like_sf"/>
</dbReference>
<evidence type="ECO:0000259" key="8">
    <source>
        <dbReference type="PROSITE" id="PS50405"/>
    </source>
</evidence>
<evidence type="ECO:0000256" key="6">
    <source>
        <dbReference type="SAM" id="MobiDB-lite"/>
    </source>
</evidence>
<dbReference type="InterPro" id="IPR036282">
    <property type="entry name" value="Glutathione-S-Trfase_C_sf"/>
</dbReference>
<evidence type="ECO:0000256" key="1">
    <source>
        <dbReference type="ARBA" id="ARBA00012452"/>
    </source>
</evidence>
<feature type="domain" description="GST N-terminal" evidence="7">
    <location>
        <begin position="34"/>
        <end position="111"/>
    </location>
</feature>